<reference evidence="1 2" key="2">
    <citation type="journal article" date="2006" name="Environ. Microbiol.">
        <title>Sequence analysis of three plasmids harboured in Rhodococcus erythropolis strain PR4.</title>
        <authorList>
            <person name="Sekine M."/>
            <person name="Tanikawa S."/>
            <person name="Omata S."/>
            <person name="Saito M."/>
            <person name="Fujisawa T."/>
            <person name="Tsukatani N."/>
            <person name="Tajima T."/>
            <person name="Sekigawa T."/>
            <person name="Kosugi H."/>
            <person name="Matsuo Y."/>
            <person name="Nishiko R."/>
            <person name="Imamura K."/>
            <person name="Ito M."/>
            <person name="Narita H."/>
            <person name="Tago S."/>
            <person name="Fujita N."/>
            <person name="Harayama S."/>
        </authorList>
    </citation>
    <scope>NUCLEOTIDE SEQUENCE [LARGE SCALE GENOMIC DNA]</scope>
    <source>
        <strain evidence="2">PR4 / NBRC 100887</strain>
    </source>
</reference>
<dbReference type="EMBL" id="AP008957">
    <property type="protein sequence ID" value="BAH32979.1"/>
    <property type="molecule type" value="Genomic_DNA"/>
</dbReference>
<gene>
    <name evidence="1" type="ordered locus">RER_22710</name>
</gene>
<reference evidence="2" key="1">
    <citation type="submission" date="2005-03" db="EMBL/GenBank/DDBJ databases">
        <title>Comparison of the complete genome sequences of Rhodococcus erythropolis PR4 and Rhodococcus opacus B4.</title>
        <authorList>
            <person name="Takarada H."/>
            <person name="Sekine M."/>
            <person name="Hosoyama A."/>
            <person name="Yamada R."/>
            <person name="Fujisawa T."/>
            <person name="Omata S."/>
            <person name="Shimizu A."/>
            <person name="Tsukatani N."/>
            <person name="Tanikawa S."/>
            <person name="Fujita N."/>
            <person name="Harayama S."/>
        </authorList>
    </citation>
    <scope>NUCLEOTIDE SEQUENCE [LARGE SCALE GENOMIC DNA]</scope>
    <source>
        <strain evidence="2">PR4 / NBRC 100887</strain>
    </source>
</reference>
<name>C0ZX94_RHOE4</name>
<evidence type="ECO:0000313" key="1">
    <source>
        <dbReference type="EMBL" id="BAH32979.1"/>
    </source>
</evidence>
<dbReference type="KEGG" id="rer:RER_22710"/>
<dbReference type="Proteomes" id="UP000002204">
    <property type="component" value="Chromosome"/>
</dbReference>
<proteinExistence type="predicted"/>
<evidence type="ECO:0000313" key="2">
    <source>
        <dbReference type="Proteomes" id="UP000002204"/>
    </source>
</evidence>
<dbReference type="HOGENOM" id="CLU_3029429_0_0_11"/>
<accession>C0ZX94</accession>
<dbReference type="AlphaFoldDB" id="C0ZX94"/>
<sequence>MPTCRVVIDGRPVGLTTETAEQRMQDALRRYGQQLDEVLIIFRETAAGAISWSHG</sequence>
<organism evidence="1 2">
    <name type="scientific">Rhodococcus erythropolis (strain PR4 / NBRC 100887)</name>
    <dbReference type="NCBI Taxonomy" id="234621"/>
    <lineage>
        <taxon>Bacteria</taxon>
        <taxon>Bacillati</taxon>
        <taxon>Actinomycetota</taxon>
        <taxon>Actinomycetes</taxon>
        <taxon>Mycobacteriales</taxon>
        <taxon>Nocardiaceae</taxon>
        <taxon>Rhodococcus</taxon>
        <taxon>Rhodococcus erythropolis group</taxon>
    </lineage>
</organism>
<protein>
    <submittedName>
        <fullName evidence="1">Uncharacterized protein</fullName>
    </submittedName>
</protein>